<evidence type="ECO:0000313" key="1">
    <source>
        <dbReference type="EMBL" id="KAK3789894.1"/>
    </source>
</evidence>
<reference evidence="1" key="1">
    <citation type="journal article" date="2023" name="G3 (Bethesda)">
        <title>A reference genome for the long-term kleptoplast-retaining sea slug Elysia crispata morphotype clarki.</title>
        <authorList>
            <person name="Eastman K.E."/>
            <person name="Pendleton A.L."/>
            <person name="Shaikh M.A."/>
            <person name="Suttiyut T."/>
            <person name="Ogas R."/>
            <person name="Tomko P."/>
            <person name="Gavelis G."/>
            <person name="Widhalm J.R."/>
            <person name="Wisecaver J.H."/>
        </authorList>
    </citation>
    <scope>NUCLEOTIDE SEQUENCE</scope>
    <source>
        <strain evidence="1">ECLA1</strain>
    </source>
</reference>
<protein>
    <submittedName>
        <fullName evidence="1">Uncharacterized protein</fullName>
    </submittedName>
</protein>
<gene>
    <name evidence="1" type="ORF">RRG08_048715</name>
</gene>
<comment type="caution">
    <text evidence="1">The sequence shown here is derived from an EMBL/GenBank/DDBJ whole genome shotgun (WGS) entry which is preliminary data.</text>
</comment>
<accession>A0AAE1AL97</accession>
<sequence length="124" mass="14105">MRTNSNSYRLIRLVDGDRQQLTQAHQSWVSSPDVMSHYQLIYLRGWEMEYRKVCKPTQYGDEYMPSHHVSGETCIRAVALGSYGETRCSWTCTSNCTGLNDASHRTSGACEAGCHAERVLWKPV</sequence>
<keyword evidence="2" id="KW-1185">Reference proteome</keyword>
<proteinExistence type="predicted"/>
<name>A0AAE1AL97_9GAST</name>
<evidence type="ECO:0000313" key="2">
    <source>
        <dbReference type="Proteomes" id="UP001283361"/>
    </source>
</evidence>
<dbReference type="AlphaFoldDB" id="A0AAE1AL97"/>
<dbReference type="Proteomes" id="UP001283361">
    <property type="component" value="Unassembled WGS sequence"/>
</dbReference>
<dbReference type="EMBL" id="JAWDGP010001625">
    <property type="protein sequence ID" value="KAK3789894.1"/>
    <property type="molecule type" value="Genomic_DNA"/>
</dbReference>
<organism evidence="1 2">
    <name type="scientific">Elysia crispata</name>
    <name type="common">lettuce slug</name>
    <dbReference type="NCBI Taxonomy" id="231223"/>
    <lineage>
        <taxon>Eukaryota</taxon>
        <taxon>Metazoa</taxon>
        <taxon>Spiralia</taxon>
        <taxon>Lophotrochozoa</taxon>
        <taxon>Mollusca</taxon>
        <taxon>Gastropoda</taxon>
        <taxon>Heterobranchia</taxon>
        <taxon>Euthyneura</taxon>
        <taxon>Panpulmonata</taxon>
        <taxon>Sacoglossa</taxon>
        <taxon>Placobranchoidea</taxon>
        <taxon>Plakobranchidae</taxon>
        <taxon>Elysia</taxon>
    </lineage>
</organism>